<accession>A0A380FMU7</accession>
<evidence type="ECO:0000313" key="2">
    <source>
        <dbReference type="Proteomes" id="UP000255277"/>
    </source>
</evidence>
<dbReference type="PROSITE" id="PS51257">
    <property type="entry name" value="PROKAR_LIPOPROTEIN"/>
    <property type="match status" value="1"/>
</dbReference>
<sequence>MNKVSLAVKPISQLFPIPMIMGCEGGCVSYDASI</sequence>
<dbReference type="Proteomes" id="UP000255277">
    <property type="component" value="Unassembled WGS sequence"/>
</dbReference>
<protein>
    <submittedName>
        <fullName evidence="1">Uncharacterized protein</fullName>
    </submittedName>
</protein>
<gene>
    <name evidence="1" type="ORF">NCTC12195_04308</name>
</gene>
<organism evidence="1 2">
    <name type="scientific">Staphylococcus gallinarum</name>
    <dbReference type="NCBI Taxonomy" id="1293"/>
    <lineage>
        <taxon>Bacteria</taxon>
        <taxon>Bacillati</taxon>
        <taxon>Bacillota</taxon>
        <taxon>Bacilli</taxon>
        <taxon>Bacillales</taxon>
        <taxon>Staphylococcaceae</taxon>
        <taxon>Staphylococcus</taxon>
    </lineage>
</organism>
<proteinExistence type="predicted"/>
<dbReference type="AlphaFoldDB" id="A0A380FMU7"/>
<evidence type="ECO:0000313" key="1">
    <source>
        <dbReference type="EMBL" id="SUM34781.1"/>
    </source>
</evidence>
<reference evidence="1 2" key="1">
    <citation type="submission" date="2018-06" db="EMBL/GenBank/DDBJ databases">
        <authorList>
            <consortium name="Pathogen Informatics"/>
            <person name="Doyle S."/>
        </authorList>
    </citation>
    <scope>NUCLEOTIDE SEQUENCE [LARGE SCALE GENOMIC DNA]</scope>
    <source>
        <strain evidence="1 2">NCTC12195</strain>
    </source>
</reference>
<name>A0A380FMU7_STAGA</name>
<dbReference type="EMBL" id="UHDK01000001">
    <property type="protein sequence ID" value="SUM34781.1"/>
    <property type="molecule type" value="Genomic_DNA"/>
</dbReference>